<dbReference type="OrthoDB" id="5989042at2759"/>
<name>A0A6S7GMS4_PARCT</name>
<gene>
    <name evidence="1" type="ORF">PACLA_8A026234</name>
</gene>
<dbReference type="InterPro" id="IPR046341">
    <property type="entry name" value="SET_dom_sf"/>
</dbReference>
<dbReference type="Proteomes" id="UP001152795">
    <property type="component" value="Unassembled WGS sequence"/>
</dbReference>
<dbReference type="EMBL" id="CACRXK020002149">
    <property type="protein sequence ID" value="CAB3992913.1"/>
    <property type="molecule type" value="Genomic_DNA"/>
</dbReference>
<keyword evidence="2" id="KW-1185">Reference proteome</keyword>
<proteinExistence type="predicted"/>
<accession>A0A6S7GMS4</accession>
<comment type="caution">
    <text evidence="1">The sequence shown here is derived from an EMBL/GenBank/DDBJ whole genome shotgun (WGS) entry which is preliminary data.</text>
</comment>
<evidence type="ECO:0000313" key="2">
    <source>
        <dbReference type="Proteomes" id="UP001152795"/>
    </source>
</evidence>
<organism evidence="1 2">
    <name type="scientific">Paramuricea clavata</name>
    <name type="common">Red gorgonian</name>
    <name type="synonym">Violescent sea-whip</name>
    <dbReference type="NCBI Taxonomy" id="317549"/>
    <lineage>
        <taxon>Eukaryota</taxon>
        <taxon>Metazoa</taxon>
        <taxon>Cnidaria</taxon>
        <taxon>Anthozoa</taxon>
        <taxon>Octocorallia</taxon>
        <taxon>Malacalcyonacea</taxon>
        <taxon>Plexauridae</taxon>
        <taxon>Paramuricea</taxon>
    </lineage>
</organism>
<evidence type="ECO:0000313" key="1">
    <source>
        <dbReference type="EMBL" id="CAB3992913.1"/>
    </source>
</evidence>
<dbReference type="AlphaFoldDB" id="A0A6S7GMS4"/>
<dbReference type="PROSITE" id="PS50280">
    <property type="entry name" value="SET"/>
    <property type="match status" value="1"/>
</dbReference>
<reference evidence="1" key="1">
    <citation type="submission" date="2020-04" db="EMBL/GenBank/DDBJ databases">
        <authorList>
            <person name="Alioto T."/>
            <person name="Alioto T."/>
            <person name="Gomez Garrido J."/>
        </authorList>
    </citation>
    <scope>NUCLEOTIDE SEQUENCE</scope>
    <source>
        <strain evidence="1">A484AB</strain>
    </source>
</reference>
<dbReference type="Gene3D" id="2.170.270.10">
    <property type="entry name" value="SET domain"/>
    <property type="match status" value="1"/>
</dbReference>
<protein>
    <submittedName>
        <fullName evidence="1">Histone-lysine N-methyltransferase PRDM9-like</fullName>
    </submittedName>
</protein>
<sequence>MESLLLIQIVQGGKTTHVIDAIDPSQSNWLRFVNCARNEEEQNLLAFQYHGDVYYRVYKEIEAGAELLVWYGEEYGEQLGISVLSIQLNENEEIATPQEQLDIPFVPNQLNENEDVQQLATPVGEELNQSLEKGMENIKYYTVNERR</sequence>
<dbReference type="InterPro" id="IPR001214">
    <property type="entry name" value="SET_dom"/>
</dbReference>
<dbReference type="Pfam" id="PF21549">
    <property type="entry name" value="PRDM2_PR"/>
    <property type="match status" value="1"/>
</dbReference>